<evidence type="ECO:0000256" key="1">
    <source>
        <dbReference type="SAM" id="MobiDB-lite"/>
    </source>
</evidence>
<feature type="compositionally biased region" description="Basic and acidic residues" evidence="1">
    <location>
        <begin position="57"/>
        <end position="89"/>
    </location>
</feature>
<protein>
    <submittedName>
        <fullName evidence="2">Uncharacterized protein</fullName>
    </submittedName>
</protein>
<accession>A0A8H4EKY7</accession>
<dbReference type="EMBL" id="WTPW01000472">
    <property type="protein sequence ID" value="KAF0507919.1"/>
    <property type="molecule type" value="Genomic_DNA"/>
</dbReference>
<proteinExistence type="predicted"/>
<name>A0A8H4EKY7_GIGMA</name>
<evidence type="ECO:0000313" key="2">
    <source>
        <dbReference type="EMBL" id="KAF0507919.1"/>
    </source>
</evidence>
<keyword evidence="3" id="KW-1185">Reference proteome</keyword>
<comment type="caution">
    <text evidence="2">The sequence shown here is derived from an EMBL/GenBank/DDBJ whole genome shotgun (WGS) entry which is preliminary data.</text>
</comment>
<dbReference type="Proteomes" id="UP000439903">
    <property type="component" value="Unassembled WGS sequence"/>
</dbReference>
<feature type="region of interest" description="Disordered" evidence="1">
    <location>
        <begin position="57"/>
        <end position="119"/>
    </location>
</feature>
<sequence length="119" mass="13208">MAFVVIALPVTVEIIAKIAAVVAVATTAPKVVKTVTEVTVDAAQLVIKNKPFKQLEVQEAKKGSKEETNKERRRREQKDDDAKKKETTGKKLGQLPVNAPGWKKNRNRLGTGMVKRKKF</sequence>
<organism evidence="2 3">
    <name type="scientific">Gigaspora margarita</name>
    <dbReference type="NCBI Taxonomy" id="4874"/>
    <lineage>
        <taxon>Eukaryota</taxon>
        <taxon>Fungi</taxon>
        <taxon>Fungi incertae sedis</taxon>
        <taxon>Mucoromycota</taxon>
        <taxon>Glomeromycotina</taxon>
        <taxon>Glomeromycetes</taxon>
        <taxon>Diversisporales</taxon>
        <taxon>Gigasporaceae</taxon>
        <taxon>Gigaspora</taxon>
    </lineage>
</organism>
<reference evidence="2 3" key="1">
    <citation type="journal article" date="2019" name="Environ. Microbiol.">
        <title>At the nexus of three kingdoms: the genome of the mycorrhizal fungus Gigaspora margarita provides insights into plant, endobacterial and fungal interactions.</title>
        <authorList>
            <person name="Venice F."/>
            <person name="Ghignone S."/>
            <person name="Salvioli di Fossalunga A."/>
            <person name="Amselem J."/>
            <person name="Novero M."/>
            <person name="Xianan X."/>
            <person name="Sedzielewska Toro K."/>
            <person name="Morin E."/>
            <person name="Lipzen A."/>
            <person name="Grigoriev I.V."/>
            <person name="Henrissat B."/>
            <person name="Martin F.M."/>
            <person name="Bonfante P."/>
        </authorList>
    </citation>
    <scope>NUCLEOTIDE SEQUENCE [LARGE SCALE GENOMIC DNA]</scope>
    <source>
        <strain evidence="2 3">BEG34</strain>
    </source>
</reference>
<dbReference type="AlphaFoldDB" id="A0A8H4EKY7"/>
<gene>
    <name evidence="2" type="ORF">F8M41_018876</name>
</gene>
<evidence type="ECO:0000313" key="3">
    <source>
        <dbReference type="Proteomes" id="UP000439903"/>
    </source>
</evidence>